<dbReference type="PANTHER" id="PTHR44858:SF1">
    <property type="entry name" value="UDP-N-ACETYLGLUCOSAMINE--PEPTIDE N-ACETYLGLUCOSAMINYLTRANSFERASE SPINDLY-RELATED"/>
    <property type="match status" value="1"/>
</dbReference>
<dbReference type="OrthoDB" id="1658288at2759"/>
<dbReference type="PROSITE" id="PS50293">
    <property type="entry name" value="TPR_REGION"/>
    <property type="match status" value="1"/>
</dbReference>
<name>A0A553QQC8_9TELE</name>
<feature type="repeat" description="TPR" evidence="3">
    <location>
        <begin position="298"/>
        <end position="331"/>
    </location>
</feature>
<dbReference type="Proteomes" id="UP000316079">
    <property type="component" value="Unassembled WGS sequence"/>
</dbReference>
<dbReference type="Pfam" id="PF13181">
    <property type="entry name" value="TPR_8"/>
    <property type="match status" value="4"/>
</dbReference>
<keyword evidence="2 3" id="KW-0802">TPR repeat</keyword>
<dbReference type="InterPro" id="IPR011990">
    <property type="entry name" value="TPR-like_helical_dom_sf"/>
</dbReference>
<protein>
    <submittedName>
        <fullName evidence="4">Uncharacterized protein</fullName>
    </submittedName>
</protein>
<dbReference type="PANTHER" id="PTHR44858">
    <property type="entry name" value="TETRATRICOPEPTIDE REPEAT PROTEIN 6"/>
    <property type="match status" value="1"/>
</dbReference>
<dbReference type="Gene3D" id="1.25.40.10">
    <property type="entry name" value="Tetratricopeptide repeat domain"/>
    <property type="match status" value="7"/>
</dbReference>
<comment type="caution">
    <text evidence="4">The sequence shown here is derived from an EMBL/GenBank/DDBJ whole genome shotgun (WGS) entry which is preliminary data.</text>
</comment>
<keyword evidence="5" id="KW-1185">Reference proteome</keyword>
<dbReference type="InterPro" id="IPR019734">
    <property type="entry name" value="TPR_rpt"/>
</dbReference>
<dbReference type="AlphaFoldDB" id="A0A553QQC8"/>
<sequence length="629" mass="71020">MFSIAVLGLSLVQQAVIHSFLGNDANAIVCLEQAIDTQPSPLTLILLGQTLMREHRYTEAVKSFRKALALQRTTKLRVTKEVSELFYLIGICYLTQWLLFQESEDSLLLHALDAFNSCVNLNPDHAHALHQRGLCRIHLHDSTGVQDFNRALRINSNLYQVYLSRAVLYGAEKRYAKALLDCNEAIRIQPRSLRAYLYRGAFKFHLKAYESAGDDLSMAVQLNPLLSFIYYNRAVCFQKLQEYKLALRDYSTTLLLGCRTELEVKVLINRGLVYAELNDYSSALQDMKAAAERQPANPGIHHSQGVLHHRLSLLQEAVDSYSEALKLDPLLQDCLVGRGNVFMDYGHNQGKKQAQRDFLSALHLNPLCMSARINLAYNLQCLRASPMDLIIALLISEETCLLRQVLGFFNKAWNQFTVAVEVNPECWAAYEGRAITNLQMGNMFAALQDINTAIEYNRYSEQLFTNRGLIHQLMGSLSSAMKDYQTAINLNPGHPLAYFNAGNLMFYNGQFEQASEYYSRAVELNPSDEASILNRAITQALLRKVPESLQDFNEALSLNAISAHSYFNRANLYCSLGQFQSAERDLTQALILEPGDALLFKLRADVRGHLGLTELAMEDYRTAVELQDS</sequence>
<gene>
    <name evidence="4" type="ORF">DNTS_008470</name>
</gene>
<dbReference type="SUPFAM" id="SSF48452">
    <property type="entry name" value="TPR-like"/>
    <property type="match status" value="1"/>
</dbReference>
<accession>A0A553QQC8</accession>
<evidence type="ECO:0000256" key="2">
    <source>
        <dbReference type="ARBA" id="ARBA00022803"/>
    </source>
</evidence>
<dbReference type="EMBL" id="SRMA01025661">
    <property type="protein sequence ID" value="TRY92192.1"/>
    <property type="molecule type" value="Genomic_DNA"/>
</dbReference>
<dbReference type="InterPro" id="IPR050498">
    <property type="entry name" value="Ycf3"/>
</dbReference>
<reference evidence="4 5" key="1">
    <citation type="journal article" date="2019" name="Sci. Data">
        <title>Hybrid genome assembly and annotation of Danionella translucida.</title>
        <authorList>
            <person name="Kadobianskyi M."/>
            <person name="Schulze L."/>
            <person name="Schuelke M."/>
            <person name="Judkewitz B."/>
        </authorList>
    </citation>
    <scope>NUCLEOTIDE SEQUENCE [LARGE SCALE GENOMIC DNA]</scope>
    <source>
        <strain evidence="4 5">Bolton</strain>
    </source>
</reference>
<dbReference type="Pfam" id="PF07719">
    <property type="entry name" value="TPR_2"/>
    <property type="match status" value="2"/>
</dbReference>
<dbReference type="SUPFAM" id="SSF81901">
    <property type="entry name" value="HCP-like"/>
    <property type="match status" value="1"/>
</dbReference>
<feature type="repeat" description="TPR" evidence="3">
    <location>
        <begin position="264"/>
        <end position="297"/>
    </location>
</feature>
<evidence type="ECO:0000256" key="3">
    <source>
        <dbReference type="PROSITE-ProRule" id="PRU00339"/>
    </source>
</evidence>
<evidence type="ECO:0000256" key="1">
    <source>
        <dbReference type="ARBA" id="ARBA00022737"/>
    </source>
</evidence>
<dbReference type="InterPro" id="IPR013105">
    <property type="entry name" value="TPR_2"/>
</dbReference>
<evidence type="ECO:0000313" key="5">
    <source>
        <dbReference type="Proteomes" id="UP000316079"/>
    </source>
</evidence>
<dbReference type="Pfam" id="PF13432">
    <property type="entry name" value="TPR_16"/>
    <property type="match status" value="1"/>
</dbReference>
<feature type="repeat" description="TPR" evidence="3">
    <location>
        <begin position="41"/>
        <end position="74"/>
    </location>
</feature>
<dbReference type="SMART" id="SM00028">
    <property type="entry name" value="TPR"/>
    <property type="match status" value="13"/>
</dbReference>
<keyword evidence="1" id="KW-0677">Repeat</keyword>
<proteinExistence type="predicted"/>
<organism evidence="4 5">
    <name type="scientific">Danionella cerebrum</name>
    <dbReference type="NCBI Taxonomy" id="2873325"/>
    <lineage>
        <taxon>Eukaryota</taxon>
        <taxon>Metazoa</taxon>
        <taxon>Chordata</taxon>
        <taxon>Craniata</taxon>
        <taxon>Vertebrata</taxon>
        <taxon>Euteleostomi</taxon>
        <taxon>Actinopterygii</taxon>
        <taxon>Neopterygii</taxon>
        <taxon>Teleostei</taxon>
        <taxon>Ostariophysi</taxon>
        <taxon>Cypriniformes</taxon>
        <taxon>Danionidae</taxon>
        <taxon>Danioninae</taxon>
        <taxon>Danionella</taxon>
    </lineage>
</organism>
<dbReference type="STRING" id="623744.A0A553QQC8"/>
<evidence type="ECO:0000313" key="4">
    <source>
        <dbReference type="EMBL" id="TRY92192.1"/>
    </source>
</evidence>
<feature type="repeat" description="TPR" evidence="3">
    <location>
        <begin position="563"/>
        <end position="596"/>
    </location>
</feature>
<dbReference type="PROSITE" id="PS50005">
    <property type="entry name" value="TPR"/>
    <property type="match status" value="6"/>
</dbReference>
<feature type="repeat" description="TPR" evidence="3">
    <location>
        <begin position="461"/>
        <end position="494"/>
    </location>
</feature>
<feature type="repeat" description="TPR" evidence="3">
    <location>
        <begin position="495"/>
        <end position="528"/>
    </location>
</feature>